<protein>
    <submittedName>
        <fullName evidence="4">Uncharacterized protein</fullName>
    </submittedName>
</protein>
<dbReference type="OrthoDB" id="1924787at2759"/>
<dbReference type="Proteomes" id="UP000007799">
    <property type="component" value="Unassembled WGS sequence"/>
</dbReference>
<feature type="region of interest" description="Disordered" evidence="1">
    <location>
        <begin position="819"/>
        <end position="864"/>
    </location>
</feature>
<dbReference type="InParanoid" id="F2U2K0"/>
<dbReference type="PANTHER" id="PTHR34415">
    <property type="entry name" value="INTEGRASE CATALYTIC DOMAIN-CONTAINING PROTEIN"/>
    <property type="match status" value="1"/>
</dbReference>
<keyword evidence="5" id="KW-1185">Reference proteome</keyword>
<dbReference type="PANTHER" id="PTHR34415:SF1">
    <property type="entry name" value="INTEGRASE CATALYTIC DOMAIN-CONTAINING PROTEIN"/>
    <property type="match status" value="1"/>
</dbReference>
<dbReference type="AlphaFoldDB" id="F2U2K0"/>
<evidence type="ECO:0000313" key="5">
    <source>
        <dbReference type="Proteomes" id="UP000007799"/>
    </source>
</evidence>
<name>F2U2K0_SALR5</name>
<feature type="compositionally biased region" description="Polar residues" evidence="1">
    <location>
        <begin position="14"/>
        <end position="40"/>
    </location>
</feature>
<evidence type="ECO:0000256" key="1">
    <source>
        <dbReference type="SAM" id="MobiDB-lite"/>
    </source>
</evidence>
<proteinExistence type="predicted"/>
<feature type="domain" description="Exostosin GT47" evidence="2">
    <location>
        <begin position="648"/>
        <end position="693"/>
    </location>
</feature>
<organism evidence="4 5">
    <name type="scientific">Salpingoeca rosetta (strain ATCC 50818 / BSB-021)</name>
    <dbReference type="NCBI Taxonomy" id="946362"/>
    <lineage>
        <taxon>Eukaryota</taxon>
        <taxon>Choanoflagellata</taxon>
        <taxon>Craspedida</taxon>
        <taxon>Salpingoecidae</taxon>
        <taxon>Salpingoeca</taxon>
    </lineage>
</organism>
<dbReference type="KEGG" id="sre:PTSG_11833"/>
<dbReference type="InterPro" id="IPR040911">
    <property type="entry name" value="Exostosin_GT47"/>
</dbReference>
<dbReference type="RefSeq" id="XP_004996559.1">
    <property type="nucleotide sequence ID" value="XM_004996502.1"/>
</dbReference>
<gene>
    <name evidence="4" type="ORF">PTSG_11833</name>
</gene>
<dbReference type="Pfam" id="PF03016">
    <property type="entry name" value="Exostosin_GT47"/>
    <property type="match status" value="1"/>
</dbReference>
<reference evidence="4" key="1">
    <citation type="submission" date="2009-08" db="EMBL/GenBank/DDBJ databases">
        <title>Annotation of Salpingoeca rosetta.</title>
        <authorList>
            <consortium name="The Broad Institute Genome Sequencing Platform"/>
            <person name="Russ C."/>
            <person name="Cuomo C."/>
            <person name="Burger G."/>
            <person name="Gray M.W."/>
            <person name="Holland P.W.H."/>
            <person name="King N."/>
            <person name="Lang F.B.F."/>
            <person name="Roger A.J."/>
            <person name="Ruiz-Trillo I."/>
            <person name="Young S.K."/>
            <person name="Zeng Q."/>
            <person name="Gargeya S."/>
            <person name="Alvarado L."/>
            <person name="Berlin A."/>
            <person name="Chapman S.B."/>
            <person name="Chen Z."/>
            <person name="Freedman E."/>
            <person name="Gellesch M."/>
            <person name="Goldberg J."/>
            <person name="Griggs A."/>
            <person name="Gujja S."/>
            <person name="Heilman E."/>
            <person name="Heiman D."/>
            <person name="Howarth C."/>
            <person name="Mehta T."/>
            <person name="Neiman D."/>
            <person name="Pearson M."/>
            <person name="Roberts A."/>
            <person name="Saif S."/>
            <person name="Shea T."/>
            <person name="Shenoy N."/>
            <person name="Sisk P."/>
            <person name="Stolte C."/>
            <person name="Sykes S."/>
            <person name="White J."/>
            <person name="Yandava C."/>
            <person name="Haas B."/>
            <person name="Nusbaum C."/>
            <person name="Birren B."/>
        </authorList>
    </citation>
    <scope>NUCLEOTIDE SEQUENCE</scope>
    <source>
        <strain evidence="4">ATCC 50818</strain>
    </source>
</reference>
<feature type="region of interest" description="Disordered" evidence="1">
    <location>
        <begin position="1"/>
        <end position="79"/>
    </location>
</feature>
<feature type="domain" description="DUF7869" evidence="3">
    <location>
        <begin position="446"/>
        <end position="621"/>
    </location>
</feature>
<evidence type="ECO:0000259" key="2">
    <source>
        <dbReference type="Pfam" id="PF03016"/>
    </source>
</evidence>
<sequence>MRSTMKRAKRGGSFDSSDQMSTGSEILVTQTIDGSANQGSPPVLARRTLTGQTEKSHGVGNADATQASSSTPQDGDDDDGALVVEKEYLRLQHFCAWYDHRGLEPMRPPDGTVLTRRGRKPHPAADAREKEEASRVLARAEAEACFTRNMAKCKCEPRCHMPDALDWAIAHRALTEERRLSIVRSILSAIAAPPGRYNALLETHGPSAPARTTVAYCFRGTRLCKAAFCAIMQVSDVTVKHLTRDLALRIDAEKVESKRGTSSLGRQTLRVRAAVDFILGYAAFFGEPCSSARGSSPGAPIIHLPRETTKMALHKVYKQAFPLWVTVFKHHNDVSAPVTQLSLQGFGRVWREHVPQVRVLATGSDFCDFCTMAREASKSPNVRPELLQELDRHITQAKARRSIYNALRASALLPDCDFTHLTIDFAQHYLLPSFNREPARIFYVTGLKVDIFGVCVSNTHVNTVYPLVEGRWPGKKDSNCTVSLLNHTLCTAVPPHRKLHLSADNAASQNKNRNMVRYCALLVLLERYDEVTLHFLLRGHTKNVCDAQFGVLKRAVNREGALTPPELEERIRTCTRGYTACGKTDEVAFVDWGEMFDRFFVKVVPGVSEYHTFSFSAAFPGSVMVQDGDGPGSLVHLLKPDVDPAYIMATGAIPVIVVDHYVLPYQDLLDWGTFSIRIPEHRLLELPRILRSIPDEVVEMMQRRVVFVYGEFFKSLSTQVHTAPLESARINLFIGDNAWQRTLEPADVTPSCTNHHCSDGMNRRALPCDDHLATLVRLWKQQQQLTPQSKQAMSNVTAAYLPLSSSPSLAAITTTTTTAAANTPSTADAAAAAAENAPPPPLAAEHIPRPTNQPTNPSPVADGGSWLPAAGNRRRQHKLHFRRAAAAEAMHTHKQDEGNVKDTCHACQLHSPHTCVEEAHEAVEPTTMTMTSAGGPCIRLHPTD</sequence>
<evidence type="ECO:0000259" key="3">
    <source>
        <dbReference type="Pfam" id="PF25273"/>
    </source>
</evidence>
<evidence type="ECO:0000313" key="4">
    <source>
        <dbReference type="EMBL" id="EGD81355.1"/>
    </source>
</evidence>
<dbReference type="EMBL" id="GL832959">
    <property type="protein sequence ID" value="EGD81355.1"/>
    <property type="molecule type" value="Genomic_DNA"/>
</dbReference>
<feature type="compositionally biased region" description="Polar residues" evidence="1">
    <location>
        <begin position="63"/>
        <end position="73"/>
    </location>
</feature>
<dbReference type="InterPro" id="IPR057191">
    <property type="entry name" value="DUF7869"/>
</dbReference>
<dbReference type="eggNOG" id="KOG1022">
    <property type="taxonomic scope" value="Eukaryota"/>
</dbReference>
<dbReference type="Pfam" id="PF25273">
    <property type="entry name" value="DUF7869"/>
    <property type="match status" value="1"/>
</dbReference>
<dbReference type="GeneID" id="16077150"/>
<feature type="compositionally biased region" description="Low complexity" evidence="1">
    <location>
        <begin position="819"/>
        <end position="836"/>
    </location>
</feature>
<feature type="compositionally biased region" description="Basic residues" evidence="1">
    <location>
        <begin position="1"/>
        <end position="10"/>
    </location>
</feature>
<feature type="region of interest" description="Disordered" evidence="1">
    <location>
        <begin position="108"/>
        <end position="132"/>
    </location>
</feature>
<accession>F2U2K0</accession>
<feature type="compositionally biased region" description="Basic and acidic residues" evidence="1">
    <location>
        <begin position="123"/>
        <end position="132"/>
    </location>
</feature>